<evidence type="ECO:0000313" key="4">
    <source>
        <dbReference type="Proteomes" id="UP000033352"/>
    </source>
</evidence>
<sequence length="1025" mass="111735">MTIRIYPSRLPGEPLETHEHGEISLANWFSQNVEGWELDRQHPIAVEVNGVPFAHHEWPDLLISENDNICIYPVPYGTGLEIVAWVAVGVAVASAAYSIFMMSNMQTGGYSQPGNGDQIDLNPAKANTAKLGDPIREVFGKYRVWPDYVVQPVSRFVNEKDMITSMFLNIGVGKFTLPVSEMRIGNTPFAAFGADVSYTIYQPGDDVSGDARSENWFNSPEVGNTTSGTAGLDLGSSGPETVSVVADGLLLNSNTVTLIGSSSSDEDTEIPPSWTTGTIIDIEAPDTYLIDINNGYSVIYGSVSEMAPVVGMAMTLELNNDTFDLFVAAYSPSVPAVPGVGGSTASIAASASPTTYDFSSIPQTFTITWKTVTYTISLTSNYVTMSGLVNAISSQITASGLRARDNSGRVVIDEVSSPYAGGSITHSSLPVTVFGSSPVDTAGVASTGGTAAVPASLRLSYDSATGTKFAGIPVGSQRLTLYPTDYKYKIASISGLTITVGRVHITVDSSGNTITTDDPTWPGFIQRTVLDGSVTGINDDYDWVGPFLTCPDGETTNRIEFNLNFQNGLAKYNSKGKKRSKTVGLYVQYRLSGAATWTTLELSYTRNIEDQIGFTRAIDVIPGQYEIRMRRKDPPSGGSTRDQVYWQALRSRLSKRPTSYRNITTLALSIRTGNRLGAQSDRRVNVTPTRQYDEGSPRSISAALYHVLKSLGYQDNEIDRSAIDALETTYWTPRSETFDFATTDTVSALDMLKTITNAGMGYFLLSDGMASAGREGVKPWTGMITPQETTAELTTSFKAPNEDDYDGVDVTYINELTWAEETVQCRLPGNPTPVKVENFQLDGVLNQDRAYRIGMRRLLGYQLQRLSHDTSTEMDALCYEFMDRVIFTDDIPGNQTLSCLIEDMNYDSSTITLVLSEPPDWSFPEPRVIIRNQEGKASALLVPKRIDDFTITVPYSSDLSPETWIMDDPAIEPLRLMFCSSTRVGYDALIGEISPGSDGTNDVTAIQYNPAKYQYDDATYPGDVV</sequence>
<dbReference type="Pfam" id="PF24801">
    <property type="entry name" value="FNIII-A_GpJ"/>
    <property type="match status" value="1"/>
</dbReference>
<evidence type="ECO:0000259" key="2">
    <source>
        <dbReference type="Pfam" id="PF24801"/>
    </source>
</evidence>
<feature type="domain" description="Tip attachment protein J HDII-ins2" evidence="2">
    <location>
        <begin position="554"/>
        <end position="651"/>
    </location>
</feature>
<dbReference type="OrthoDB" id="6243207at2"/>
<protein>
    <submittedName>
        <fullName evidence="3">Kinase</fullName>
    </submittedName>
</protein>
<comment type="caution">
    <text evidence="3">The sequence shown here is derived from an EMBL/GenBank/DDBJ whole genome shotgun (WGS) entry which is preliminary data.</text>
</comment>
<keyword evidence="1" id="KW-1133">Transmembrane helix</keyword>
<feature type="transmembrane region" description="Helical" evidence="1">
    <location>
        <begin position="82"/>
        <end position="100"/>
    </location>
</feature>
<accession>A0A0F1A6Q8</accession>
<organism evidence="3 4">
    <name type="scientific">Enterobacter sichuanensis</name>
    <dbReference type="NCBI Taxonomy" id="2071710"/>
    <lineage>
        <taxon>Bacteria</taxon>
        <taxon>Pseudomonadati</taxon>
        <taxon>Pseudomonadota</taxon>
        <taxon>Gammaproteobacteria</taxon>
        <taxon>Enterobacterales</taxon>
        <taxon>Enterobacteriaceae</taxon>
        <taxon>Enterobacter</taxon>
        <taxon>Enterobacter cloacae complex</taxon>
    </lineage>
</organism>
<name>A0A0F1A6Q8_9ENTR</name>
<reference evidence="3 4" key="1">
    <citation type="submission" date="2015-03" db="EMBL/GenBank/DDBJ databases">
        <authorList>
            <person name="McCorrison J."/>
            <person name="Sanka R."/>
            <person name="Adams M."/>
            <person name="Brinkac L."/>
            <person name="Nierman W."/>
            <person name="Sutton G."/>
            <person name="Nelson K."/>
            <person name="Kiedrowski L."/>
            <person name="Guerrero D."/>
            <person name="Bonomo R."/>
        </authorList>
    </citation>
    <scope>NUCLEOTIDE SEQUENCE [LARGE SCALE GENOMIC DNA]</scope>
    <source>
        <strain evidence="3 4">35699</strain>
    </source>
</reference>
<keyword evidence="3" id="KW-0808">Transferase</keyword>
<evidence type="ECO:0000256" key="1">
    <source>
        <dbReference type="SAM" id="Phobius"/>
    </source>
</evidence>
<proteinExistence type="predicted"/>
<dbReference type="PATRIC" id="fig|1619248.3.peg.4709"/>
<dbReference type="InterPro" id="IPR055385">
    <property type="entry name" value="GpJ_HDII-ins2"/>
</dbReference>
<dbReference type="GO" id="GO:0016301">
    <property type="term" value="F:kinase activity"/>
    <property type="evidence" value="ECO:0007669"/>
    <property type="project" value="UniProtKB-KW"/>
</dbReference>
<dbReference type="AlphaFoldDB" id="A0A0F1A6Q8"/>
<dbReference type="Proteomes" id="UP000033352">
    <property type="component" value="Unassembled WGS sequence"/>
</dbReference>
<evidence type="ECO:0000313" key="3">
    <source>
        <dbReference type="EMBL" id="KJN16794.1"/>
    </source>
</evidence>
<dbReference type="RefSeq" id="WP_045286794.1">
    <property type="nucleotide sequence ID" value="NZ_JZYX01000074.1"/>
</dbReference>
<dbReference type="NCBIfam" id="NF040662">
    <property type="entry name" value="attach_TipJ_rel"/>
    <property type="match status" value="1"/>
</dbReference>
<keyword evidence="3" id="KW-0418">Kinase</keyword>
<gene>
    <name evidence="3" type="ORF">SS37_23585</name>
</gene>
<keyword evidence="1" id="KW-0812">Transmembrane</keyword>
<dbReference type="EMBL" id="JZYX01000074">
    <property type="protein sequence ID" value="KJN16794.1"/>
    <property type="molecule type" value="Genomic_DNA"/>
</dbReference>
<keyword evidence="1" id="KW-0472">Membrane</keyword>